<dbReference type="RefSeq" id="WP_161110841.1">
    <property type="nucleotide sequence ID" value="NZ_WWHY01000001.1"/>
</dbReference>
<evidence type="ECO:0000313" key="2">
    <source>
        <dbReference type="Proteomes" id="UP000467124"/>
    </source>
</evidence>
<proteinExistence type="predicted"/>
<dbReference type="AlphaFoldDB" id="A0A7K2IS85"/>
<name>A0A7K2IS85_9ACTN</name>
<sequence>MTENEEFQTKYEEVQQAFQNLISSNDEVIDKMSYLHKNLETIFTR</sequence>
<dbReference type="Proteomes" id="UP000467124">
    <property type="component" value="Unassembled WGS sequence"/>
</dbReference>
<accession>A0A7K2IS85</accession>
<gene>
    <name evidence="1" type="ORF">GTW20_10350</name>
</gene>
<protein>
    <submittedName>
        <fullName evidence="1">Uncharacterized protein</fullName>
    </submittedName>
</protein>
<organism evidence="1 2">
    <name type="scientific">Nocardiopsis alba</name>
    <dbReference type="NCBI Taxonomy" id="53437"/>
    <lineage>
        <taxon>Bacteria</taxon>
        <taxon>Bacillati</taxon>
        <taxon>Actinomycetota</taxon>
        <taxon>Actinomycetes</taxon>
        <taxon>Streptosporangiales</taxon>
        <taxon>Nocardiopsidaceae</taxon>
        <taxon>Nocardiopsis</taxon>
    </lineage>
</organism>
<dbReference type="EMBL" id="WWHY01000001">
    <property type="protein sequence ID" value="MYR32664.1"/>
    <property type="molecule type" value="Genomic_DNA"/>
</dbReference>
<comment type="caution">
    <text evidence="1">The sequence shown here is derived from an EMBL/GenBank/DDBJ whole genome shotgun (WGS) entry which is preliminary data.</text>
</comment>
<evidence type="ECO:0000313" key="1">
    <source>
        <dbReference type="EMBL" id="MYR32664.1"/>
    </source>
</evidence>
<reference evidence="1 2" key="1">
    <citation type="journal article" date="2019" name="Nat. Commun.">
        <title>The antimicrobial potential of Streptomyces from insect microbiomes.</title>
        <authorList>
            <person name="Chevrette M.G."/>
            <person name="Carlson C.M."/>
            <person name="Ortega H.E."/>
            <person name="Thomas C."/>
            <person name="Ananiev G.E."/>
            <person name="Barns K.J."/>
            <person name="Book A.J."/>
            <person name="Cagnazzo J."/>
            <person name="Carlos C."/>
            <person name="Flanigan W."/>
            <person name="Grubbs K.J."/>
            <person name="Horn H.A."/>
            <person name="Hoffmann F.M."/>
            <person name="Klassen J.L."/>
            <person name="Knack J.J."/>
            <person name="Lewin G.R."/>
            <person name="McDonald B.R."/>
            <person name="Muller L."/>
            <person name="Melo W.G.P."/>
            <person name="Pinto-Tomas A.A."/>
            <person name="Schmitz A."/>
            <person name="Wendt-Pienkowski E."/>
            <person name="Wildman S."/>
            <person name="Zhao M."/>
            <person name="Zhang F."/>
            <person name="Bugni T.S."/>
            <person name="Andes D.R."/>
            <person name="Pupo M.T."/>
            <person name="Currie C.R."/>
        </authorList>
    </citation>
    <scope>NUCLEOTIDE SEQUENCE [LARGE SCALE GENOMIC DNA]</scope>
    <source>
        <strain evidence="1 2">SID5840</strain>
    </source>
</reference>